<dbReference type="Gene3D" id="1.20.1740.10">
    <property type="entry name" value="Amino acid/polyamine transporter I"/>
    <property type="match status" value="1"/>
</dbReference>
<keyword evidence="10" id="KW-0106">Calcium</keyword>
<dbReference type="GO" id="GO:0015171">
    <property type="term" value="F:amino acid transmembrane transporter activity"/>
    <property type="evidence" value="ECO:0007669"/>
    <property type="project" value="TreeGrafter"/>
</dbReference>
<dbReference type="Gene3D" id="1.50.10.10">
    <property type="match status" value="1"/>
</dbReference>
<evidence type="ECO:0000256" key="8">
    <source>
        <dbReference type="ARBA" id="ARBA00023136"/>
    </source>
</evidence>
<dbReference type="PANTHER" id="PTHR43341:SF1">
    <property type="entry name" value="GENERAL AMINO-ACID PERMEASE GAP1"/>
    <property type="match status" value="1"/>
</dbReference>
<keyword evidence="5 14" id="KW-0812">Transmembrane</keyword>
<dbReference type="GO" id="GO:0005975">
    <property type="term" value="P:carbohydrate metabolic process"/>
    <property type="evidence" value="ECO:0007669"/>
    <property type="project" value="InterPro"/>
</dbReference>
<evidence type="ECO:0000256" key="11">
    <source>
        <dbReference type="PIRSR" id="PIRSR601382-3"/>
    </source>
</evidence>
<feature type="transmembrane region" description="Helical" evidence="14">
    <location>
        <begin position="952"/>
        <end position="970"/>
    </location>
</feature>
<evidence type="ECO:0000256" key="1">
    <source>
        <dbReference type="ARBA" id="ARBA00004651"/>
    </source>
</evidence>
<dbReference type="GO" id="GO:0004571">
    <property type="term" value="F:mannosyl-oligosaccharide 1,2-alpha-mannosidase activity"/>
    <property type="evidence" value="ECO:0007669"/>
    <property type="project" value="InterPro"/>
</dbReference>
<feature type="binding site" evidence="10">
    <location>
        <position position="775"/>
    </location>
    <ligand>
        <name>Ca(2+)</name>
        <dbReference type="ChEBI" id="CHEBI:29108"/>
    </ligand>
</feature>
<feature type="transmembrane region" description="Helical" evidence="14">
    <location>
        <begin position="1061"/>
        <end position="1081"/>
    </location>
</feature>
<dbReference type="EMBL" id="MU860049">
    <property type="protein sequence ID" value="KAK4240049.1"/>
    <property type="molecule type" value="Genomic_DNA"/>
</dbReference>
<keyword evidence="8 14" id="KW-0472">Membrane</keyword>
<reference evidence="16" key="1">
    <citation type="journal article" date="2023" name="Mol. Phylogenet. Evol.">
        <title>Genome-scale phylogeny and comparative genomics of the fungal order Sordariales.</title>
        <authorList>
            <person name="Hensen N."/>
            <person name="Bonometti L."/>
            <person name="Westerberg I."/>
            <person name="Brannstrom I.O."/>
            <person name="Guillou S."/>
            <person name="Cros-Aarteil S."/>
            <person name="Calhoun S."/>
            <person name="Haridas S."/>
            <person name="Kuo A."/>
            <person name="Mondo S."/>
            <person name="Pangilinan J."/>
            <person name="Riley R."/>
            <person name="LaButti K."/>
            <person name="Andreopoulos B."/>
            <person name="Lipzen A."/>
            <person name="Chen C."/>
            <person name="Yan M."/>
            <person name="Daum C."/>
            <person name="Ng V."/>
            <person name="Clum A."/>
            <person name="Steindorff A."/>
            <person name="Ohm R.A."/>
            <person name="Martin F."/>
            <person name="Silar P."/>
            <person name="Natvig D.O."/>
            <person name="Lalanne C."/>
            <person name="Gautier V."/>
            <person name="Ament-Velasquez S.L."/>
            <person name="Kruys A."/>
            <person name="Hutchinson M.I."/>
            <person name="Powell A.J."/>
            <person name="Barry K."/>
            <person name="Miller A.N."/>
            <person name="Grigoriev I.V."/>
            <person name="Debuchy R."/>
            <person name="Gladieux P."/>
            <person name="Hiltunen Thoren M."/>
            <person name="Johannesson H."/>
        </authorList>
    </citation>
    <scope>NUCLEOTIDE SEQUENCE</scope>
    <source>
        <strain evidence="16">CBS 532.94</strain>
    </source>
</reference>
<evidence type="ECO:0000256" key="7">
    <source>
        <dbReference type="ARBA" id="ARBA00022989"/>
    </source>
</evidence>
<keyword evidence="3" id="KW-0813">Transport</keyword>
<feature type="compositionally biased region" description="Polar residues" evidence="13">
    <location>
        <begin position="93"/>
        <end position="106"/>
    </location>
</feature>
<protein>
    <recommendedName>
        <fullName evidence="12">alpha-1,2-Mannosidase</fullName>
        <ecNumber evidence="12">3.2.1.-</ecNumber>
    </recommendedName>
</protein>
<organism evidence="16 17">
    <name type="scientific">Achaetomium macrosporum</name>
    <dbReference type="NCBI Taxonomy" id="79813"/>
    <lineage>
        <taxon>Eukaryota</taxon>
        <taxon>Fungi</taxon>
        <taxon>Dikarya</taxon>
        <taxon>Ascomycota</taxon>
        <taxon>Pezizomycotina</taxon>
        <taxon>Sordariomycetes</taxon>
        <taxon>Sordariomycetidae</taxon>
        <taxon>Sordariales</taxon>
        <taxon>Chaetomiaceae</taxon>
        <taxon>Achaetomium</taxon>
    </lineage>
</organism>
<keyword evidence="17" id="KW-1185">Reference proteome</keyword>
<dbReference type="PRINTS" id="PR00747">
    <property type="entry name" value="GLYHDRLASE47"/>
</dbReference>
<evidence type="ECO:0000313" key="16">
    <source>
        <dbReference type="EMBL" id="KAK4240049.1"/>
    </source>
</evidence>
<feature type="transmembrane region" description="Helical" evidence="14">
    <location>
        <begin position="1174"/>
        <end position="1193"/>
    </location>
</feature>
<comment type="similarity">
    <text evidence="2 12">Belongs to the glycosyl hydrolase 47 family.</text>
</comment>
<keyword evidence="12" id="KW-0378">Hydrolase</keyword>
<dbReference type="InterPro" id="IPR001382">
    <property type="entry name" value="Glyco_hydro_47"/>
</dbReference>
<feature type="domain" description="Amino acid permease/ SLC12A" evidence="15">
    <location>
        <begin position="951"/>
        <end position="1438"/>
    </location>
</feature>
<dbReference type="GO" id="GO:0036503">
    <property type="term" value="P:ERAD pathway"/>
    <property type="evidence" value="ECO:0007669"/>
    <property type="project" value="UniProtKB-ARBA"/>
</dbReference>
<keyword evidence="4" id="KW-1003">Cell membrane</keyword>
<feature type="disulfide bond" evidence="11">
    <location>
        <begin position="581"/>
        <end position="624"/>
    </location>
</feature>
<evidence type="ECO:0000313" key="17">
    <source>
        <dbReference type="Proteomes" id="UP001303760"/>
    </source>
</evidence>
<feature type="transmembrane region" description="Helical" evidence="14">
    <location>
        <begin position="1205"/>
        <end position="1226"/>
    </location>
</feature>
<feature type="active site" description="Proton donor" evidence="9">
    <location>
        <position position="638"/>
    </location>
</feature>
<dbReference type="InterPro" id="IPR004762">
    <property type="entry name" value="Amino_acid_permease_fungi"/>
</dbReference>
<evidence type="ECO:0000256" key="5">
    <source>
        <dbReference type="ARBA" id="ARBA00022692"/>
    </source>
</evidence>
<evidence type="ECO:0000256" key="10">
    <source>
        <dbReference type="PIRSR" id="PIRSR601382-2"/>
    </source>
</evidence>
<dbReference type="PROSITE" id="PS00218">
    <property type="entry name" value="AMINO_ACID_PERMEASE_1"/>
    <property type="match status" value="1"/>
</dbReference>
<comment type="subcellular location">
    <subcellularLocation>
        <location evidence="1">Cell membrane</location>
        <topology evidence="1">Multi-pass membrane protein</topology>
    </subcellularLocation>
</comment>
<feature type="region of interest" description="Disordered" evidence="13">
    <location>
        <begin position="81"/>
        <end position="117"/>
    </location>
</feature>
<feature type="transmembrane region" description="Helical" evidence="14">
    <location>
        <begin position="1275"/>
        <end position="1292"/>
    </location>
</feature>
<feature type="region of interest" description="Disordered" evidence="13">
    <location>
        <begin position="885"/>
        <end position="921"/>
    </location>
</feature>
<sequence>MNVRDPFNLRTGNLNRPPIATWKPSNRNYHAPTANSLSPLHHIIRTAATATRSAAADLHEKAGEAVQSAQQVLSEAAAAAAAAALDDDDNEARSQQGQGKEQTTRPTSKHHITHHDSPLLFIDIEKQAQAKEKAKDEDMSFAVPKNVPSFSNPQRQLEDRLWAASSSSASRQRSSVIGGVQNFLSPHGGNNRAALPMYKDKPYMYPPGRGGGTAGWRKPLYRRKRTCGLLVLVVLGLVWWTGLFAAHQERAVRKLDQWGWLRQEGEENGTGRARKKLDWLKRRERVVEAMELSWDAYERYAWGYDVFHPESKRGEQMAPKGLGWIIIDSLDTLMLMNLTSRLTHAREWLSKSLTWDQDQDVNTFETTIRMLGGLLSAHYLSTEYPNLAPITDDDPGTPGEDLYLEKAKDLADRLMAAFDSPSGVPYASVNLAKYKGIVSHADLGASSTAETATLQLEFKYLAKLTGEKEFWDKAERVMKLVDDNGAVDGLVPIFIFATTGKFHTNNIRLGSRGDSYYEYLIKQYLQTNKQEPVYRDMWREALQGVRKHLITYTEPSQFTIIGERPGGLEGELSPKMDHLVCFMPGTIALAATGGLTEKEAKKLPTWTKQDEADMQLARELMHTCWGMYKWMATGLAAEITYFNIGKPPLPESAPHQAPAEFDPSPDAEWRKDFDVKPMDSHNLQRPETVESLFYMWRITGESKYRDWGWEMFKNFMNYTAVEEGGGFTSLSNANKIPPTSRDNMESFWLAETLKYFYLLFSPDDLLPLDKVVLNTEAHPLPRFDMGPLFSTGWKRKLRDSNGRIVGEEMVTPVPSPTQKTLRLVLTMRLSRDIEMADFGPKEGSWAQGSVLSTRGASAYSYDNGQQHSHPLRRWLDSFRREPGLHVTPPSAINAAERRPRGSALRPSDDLPPSERVPSREHQAGHYRDFDLHAANVNTANTLLSRELKGRHLQMIAIGGSIGTGLFVASGKALNTGGPAGVLIAYLFIGCMLYCTIQALGELAVTFPVAGSFSAYSTRFLDPAWGFAMGWNYALQWLTVLPVEIIAASITVSYWNSYLNRAIFITIFLLAIFVINLFGVKGYGESEFVFAIVKITAVIGFILLGIVINIGGYPDDGYIGGRYWHNPGAFNNGFKGLCAVFVTAAFAFTGTELVGLAAAETVNPRKSLPTAIKQVFWRITLFYIVSLILIGLLVPHNHPQLLGAKSAADASASPFVIAIESAGIAILPGVMNSVILVAVISVGNSAVFGSSRTLAALADQRQAPQILGYVDRRGRPLVAILVASTVGLLGYLADLDEKTDVLNWLLAVSGLSSVFTWGSICLAHIRFRKAWAAKGRSIHSLAFRSQVGVLGSWIGLSLNALVLLAQFWTAAWPIPHPTPSNPLASPSDGYSTVSNGATGSAGNHGAEAAQNFFLEFLCAPIVAAFYVGYKIWFRTSVVKIDEIDVDTGRRDFNLPILISREVEERKGWPRWKKVYKFLC</sequence>
<dbReference type="Proteomes" id="UP001303760">
    <property type="component" value="Unassembled WGS sequence"/>
</dbReference>
<dbReference type="InterPro" id="IPR004841">
    <property type="entry name" value="AA-permease/SLC12A_dom"/>
</dbReference>
<dbReference type="PANTHER" id="PTHR43341">
    <property type="entry name" value="AMINO ACID PERMEASE"/>
    <property type="match status" value="1"/>
</dbReference>
<proteinExistence type="inferred from homology"/>
<dbReference type="InterPro" id="IPR004840">
    <property type="entry name" value="Amino_acid_permease_CS"/>
</dbReference>
<dbReference type="SUPFAM" id="SSF48225">
    <property type="entry name" value="Seven-hairpin glycosidases"/>
    <property type="match status" value="1"/>
</dbReference>
<accession>A0AAN7HGZ1</accession>
<dbReference type="NCBIfam" id="TIGR00913">
    <property type="entry name" value="2A0310"/>
    <property type="match status" value="1"/>
</dbReference>
<name>A0AAN7HGZ1_9PEZI</name>
<reference evidence="16" key="2">
    <citation type="submission" date="2023-05" db="EMBL/GenBank/DDBJ databases">
        <authorList>
            <consortium name="Lawrence Berkeley National Laboratory"/>
            <person name="Steindorff A."/>
            <person name="Hensen N."/>
            <person name="Bonometti L."/>
            <person name="Westerberg I."/>
            <person name="Brannstrom I.O."/>
            <person name="Guillou S."/>
            <person name="Cros-Aarteil S."/>
            <person name="Calhoun S."/>
            <person name="Haridas S."/>
            <person name="Kuo A."/>
            <person name="Mondo S."/>
            <person name="Pangilinan J."/>
            <person name="Riley R."/>
            <person name="Labutti K."/>
            <person name="Andreopoulos B."/>
            <person name="Lipzen A."/>
            <person name="Chen C."/>
            <person name="Yanf M."/>
            <person name="Daum C."/>
            <person name="Ng V."/>
            <person name="Clum A."/>
            <person name="Ohm R."/>
            <person name="Martin F."/>
            <person name="Silar P."/>
            <person name="Natvig D."/>
            <person name="Lalanne C."/>
            <person name="Gautier V."/>
            <person name="Ament-Velasquez S.L."/>
            <person name="Kruys A."/>
            <person name="Hutchinson M.I."/>
            <person name="Powell A.J."/>
            <person name="Barry K."/>
            <person name="Miller A.N."/>
            <person name="Grigoriev I.V."/>
            <person name="Debuchy R."/>
            <person name="Gladieux P."/>
            <person name="Thoren M.H."/>
            <person name="Johannesson H."/>
        </authorList>
    </citation>
    <scope>NUCLEOTIDE SEQUENCE</scope>
    <source>
        <strain evidence="16">CBS 532.94</strain>
    </source>
</reference>
<feature type="active site" evidence="9">
    <location>
        <position position="514"/>
    </location>
</feature>
<comment type="caution">
    <text evidence="16">The sequence shown here is derived from an EMBL/GenBank/DDBJ whole genome shotgun (WGS) entry which is preliminary data.</text>
</comment>
<evidence type="ECO:0000256" key="9">
    <source>
        <dbReference type="PIRSR" id="PIRSR601382-1"/>
    </source>
</evidence>
<feature type="transmembrane region" description="Helical" evidence="14">
    <location>
        <begin position="1087"/>
        <end position="1112"/>
    </location>
</feature>
<dbReference type="EC" id="3.2.1.-" evidence="12"/>
<evidence type="ECO:0000256" key="14">
    <source>
        <dbReference type="SAM" id="Phobius"/>
    </source>
</evidence>
<evidence type="ECO:0000256" key="13">
    <source>
        <dbReference type="SAM" id="MobiDB-lite"/>
    </source>
</evidence>
<feature type="transmembrane region" description="Helical" evidence="14">
    <location>
        <begin position="1411"/>
        <end position="1428"/>
    </location>
</feature>
<dbReference type="InterPro" id="IPR012341">
    <property type="entry name" value="6hp_glycosidase-like_sf"/>
</dbReference>
<evidence type="ECO:0000259" key="15">
    <source>
        <dbReference type="Pfam" id="PF00324"/>
    </source>
</evidence>
<dbReference type="Pfam" id="PF00324">
    <property type="entry name" value="AA_permease"/>
    <property type="match status" value="1"/>
</dbReference>
<dbReference type="Pfam" id="PF01532">
    <property type="entry name" value="Glyco_hydro_47"/>
    <property type="match status" value="1"/>
</dbReference>
<feature type="active site" evidence="9">
    <location>
        <position position="687"/>
    </location>
</feature>
<feature type="active site" description="Proton donor" evidence="9">
    <location>
        <position position="365"/>
    </location>
</feature>
<dbReference type="InterPro" id="IPR036026">
    <property type="entry name" value="Seven-hairpin_glycosidases"/>
</dbReference>
<dbReference type="GO" id="GO:0005509">
    <property type="term" value="F:calcium ion binding"/>
    <property type="evidence" value="ECO:0007669"/>
    <property type="project" value="InterPro"/>
</dbReference>
<evidence type="ECO:0000256" key="3">
    <source>
        <dbReference type="ARBA" id="ARBA00022448"/>
    </source>
</evidence>
<keyword evidence="6" id="KW-0029">Amino-acid transport</keyword>
<dbReference type="GO" id="GO:0005886">
    <property type="term" value="C:plasma membrane"/>
    <property type="evidence" value="ECO:0007669"/>
    <property type="project" value="UniProtKB-SubCell"/>
</dbReference>
<dbReference type="InterPro" id="IPR050524">
    <property type="entry name" value="APC_YAT"/>
</dbReference>
<feature type="transmembrane region" description="Helical" evidence="14">
    <location>
        <begin position="1032"/>
        <end position="1054"/>
    </location>
</feature>
<keyword evidence="12" id="KW-0326">Glycosidase</keyword>
<keyword evidence="10" id="KW-0479">Metal-binding</keyword>
<keyword evidence="11" id="KW-1015">Disulfide bond</keyword>
<feature type="transmembrane region" description="Helical" evidence="14">
    <location>
        <begin position="227"/>
        <end position="246"/>
    </location>
</feature>
<evidence type="ECO:0000256" key="12">
    <source>
        <dbReference type="RuleBase" id="RU361193"/>
    </source>
</evidence>
<gene>
    <name evidence="16" type="ORF">C8A03DRAFT_42424</name>
</gene>
<evidence type="ECO:0000256" key="2">
    <source>
        <dbReference type="ARBA" id="ARBA00007658"/>
    </source>
</evidence>
<feature type="transmembrane region" description="Helical" evidence="14">
    <location>
        <begin position="1346"/>
        <end position="1367"/>
    </location>
</feature>
<evidence type="ECO:0000256" key="6">
    <source>
        <dbReference type="ARBA" id="ARBA00022970"/>
    </source>
</evidence>
<feature type="transmembrane region" description="Helical" evidence="14">
    <location>
        <begin position="1304"/>
        <end position="1326"/>
    </location>
</feature>
<dbReference type="FunFam" id="1.20.1740.10:FF:000017">
    <property type="entry name" value="Amino acid permease"/>
    <property type="match status" value="1"/>
</dbReference>
<keyword evidence="7 14" id="KW-1133">Transmembrane helix</keyword>
<evidence type="ECO:0000256" key="4">
    <source>
        <dbReference type="ARBA" id="ARBA00022475"/>
    </source>
</evidence>
<feature type="transmembrane region" description="Helical" evidence="14">
    <location>
        <begin position="982"/>
        <end position="1012"/>
    </location>
</feature>
<comment type="cofactor">
    <cofactor evidence="10">
        <name>Ca(2+)</name>
        <dbReference type="ChEBI" id="CHEBI:29108"/>
    </cofactor>
</comment>